<gene>
    <name evidence="1" type="ORF">VKT23_016537</name>
</gene>
<evidence type="ECO:0000313" key="2">
    <source>
        <dbReference type="Proteomes" id="UP001498398"/>
    </source>
</evidence>
<accession>A0ABR1IX13</accession>
<name>A0ABR1IX13_9AGAR</name>
<dbReference type="EMBL" id="JBANRG010000062">
    <property type="protein sequence ID" value="KAK7441543.1"/>
    <property type="molecule type" value="Genomic_DNA"/>
</dbReference>
<organism evidence="1 2">
    <name type="scientific">Marasmiellus scandens</name>
    <dbReference type="NCBI Taxonomy" id="2682957"/>
    <lineage>
        <taxon>Eukaryota</taxon>
        <taxon>Fungi</taxon>
        <taxon>Dikarya</taxon>
        <taxon>Basidiomycota</taxon>
        <taxon>Agaricomycotina</taxon>
        <taxon>Agaricomycetes</taxon>
        <taxon>Agaricomycetidae</taxon>
        <taxon>Agaricales</taxon>
        <taxon>Marasmiineae</taxon>
        <taxon>Omphalotaceae</taxon>
        <taxon>Marasmiellus</taxon>
    </lineage>
</organism>
<sequence length="386" mass="43544">MFSFKSAFPDLCCSRSDTCWLSKVFMSRRLHRKSSAQASTPVTPSPTDFSYQCSILTTPTSLTSDEQRWSEVVPPKAALTFAPVWDSDHDTVRFSSAQLLNMPDSEEISPSDACSQVLTIGRSTLPLSEPTSTLQFFQDNYDYLFSHSGSQTDRKKVTRTQTSSTLDGLDVYLRGSLMGTAHKSERYFSCLDYLDKDFDFDPRTSFAKNYADESKVNDDVSSEDTVSDEGFFEVSDLTRDQYHERATNRERELVSRISQPPLSMASNATSEFVSIGDDDTSSQWSTLDRPESPAYVQLLIANQQRNSVRRLKKRRPSDLPAPPAEVLQREVFSHQVSVPIPSHPSGGSHCQTINNIVHCLSRKKSYPAVGQWMCVEVTQEVRQQYR</sequence>
<keyword evidence="2" id="KW-1185">Reference proteome</keyword>
<protein>
    <submittedName>
        <fullName evidence="1">Uncharacterized protein</fullName>
    </submittedName>
</protein>
<comment type="caution">
    <text evidence="1">The sequence shown here is derived from an EMBL/GenBank/DDBJ whole genome shotgun (WGS) entry which is preliminary data.</text>
</comment>
<proteinExistence type="predicted"/>
<reference evidence="1 2" key="1">
    <citation type="submission" date="2024-01" db="EMBL/GenBank/DDBJ databases">
        <title>A draft genome for the cacao thread blight pathogen Marasmiellus scandens.</title>
        <authorList>
            <person name="Baruah I.K."/>
            <person name="Leung J."/>
            <person name="Bukari Y."/>
            <person name="Amoako-Attah I."/>
            <person name="Meinhardt L.W."/>
            <person name="Bailey B.A."/>
            <person name="Cohen S.P."/>
        </authorList>
    </citation>
    <scope>NUCLEOTIDE SEQUENCE [LARGE SCALE GENOMIC DNA]</scope>
    <source>
        <strain evidence="1 2">GH-19</strain>
    </source>
</reference>
<evidence type="ECO:0000313" key="1">
    <source>
        <dbReference type="EMBL" id="KAK7441543.1"/>
    </source>
</evidence>
<dbReference type="Proteomes" id="UP001498398">
    <property type="component" value="Unassembled WGS sequence"/>
</dbReference>